<protein>
    <recommendedName>
        <fullName evidence="4">GIY-YIG nuclease family protein</fullName>
    </recommendedName>
</protein>
<evidence type="ECO:0000313" key="2">
    <source>
        <dbReference type="EMBL" id="NMG17636.1"/>
    </source>
</evidence>
<dbReference type="RefSeq" id="WP_169204134.1">
    <property type="nucleotide sequence ID" value="NZ_CP059467.1"/>
</dbReference>
<evidence type="ECO:0000256" key="1">
    <source>
        <dbReference type="SAM" id="Phobius"/>
    </source>
</evidence>
<dbReference type="EMBL" id="WTVP01000096">
    <property type="protein sequence ID" value="NMG17636.1"/>
    <property type="molecule type" value="Genomic_DNA"/>
</dbReference>
<keyword evidence="3" id="KW-1185">Reference proteome</keyword>
<feature type="transmembrane region" description="Helical" evidence="1">
    <location>
        <begin position="135"/>
        <end position="168"/>
    </location>
</feature>
<organism evidence="2 3">
    <name type="scientific">Aromatoleum bremense</name>
    <dbReference type="NCBI Taxonomy" id="76115"/>
    <lineage>
        <taxon>Bacteria</taxon>
        <taxon>Pseudomonadati</taxon>
        <taxon>Pseudomonadota</taxon>
        <taxon>Betaproteobacteria</taxon>
        <taxon>Rhodocyclales</taxon>
        <taxon>Rhodocyclaceae</taxon>
        <taxon>Aromatoleum</taxon>
    </lineage>
</organism>
<dbReference type="Proteomes" id="UP000633943">
    <property type="component" value="Unassembled WGS sequence"/>
</dbReference>
<proteinExistence type="predicted"/>
<gene>
    <name evidence="2" type="ORF">GPA24_19290</name>
</gene>
<comment type="caution">
    <text evidence="2">The sequence shown here is derived from an EMBL/GenBank/DDBJ whole genome shotgun (WGS) entry which is preliminary data.</text>
</comment>
<name>A0ABX1P0W9_9RHOO</name>
<evidence type="ECO:0008006" key="4">
    <source>
        <dbReference type="Google" id="ProtNLM"/>
    </source>
</evidence>
<sequence length="210" mass="23819">MKKLWRKLWGRPLTDAGHVYYVRLNTSQGILYKLGFTTRGSVKERFSYAGFGDEKLIDKIFFFAYRQDAYLIEQKLHKHFKKCLAFGQYSNDPNLPLCNRGQGELYRSDILGLDDELYVEEVAIRHEAAKNDLEGCLMILLILVGVVGVPLGGWGIPVLLGAGFWYFIASSKEAHQQIVSAGVRRKPDHPVPIGELIDALSRSREGKYPQ</sequence>
<keyword evidence="1" id="KW-0472">Membrane</keyword>
<accession>A0ABX1P0W9</accession>
<evidence type="ECO:0000313" key="3">
    <source>
        <dbReference type="Proteomes" id="UP000633943"/>
    </source>
</evidence>
<keyword evidence="1" id="KW-1133">Transmembrane helix</keyword>
<keyword evidence="1" id="KW-0812">Transmembrane</keyword>
<reference evidence="2 3" key="1">
    <citation type="submission" date="2019-12" db="EMBL/GenBank/DDBJ databases">
        <title>Comparative genomics gives insights into the taxonomy of the Azoarcus-Aromatoleum group and reveals separate origins of nif in the plant-associated Azoarcus and non-plant-associated Aromatoleum sub-groups.</title>
        <authorList>
            <person name="Lafos M."/>
            <person name="Maluk M."/>
            <person name="Batista M."/>
            <person name="Junghare M."/>
            <person name="Carmona M."/>
            <person name="Faoro H."/>
            <person name="Cruz L.M."/>
            <person name="Battistoni F."/>
            <person name="De Souza E."/>
            <person name="Pedrosa F."/>
            <person name="Chen W.-M."/>
            <person name="Poole P.S."/>
            <person name="Dixon R.A."/>
            <person name="James E.K."/>
        </authorList>
    </citation>
    <scope>NUCLEOTIDE SEQUENCE [LARGE SCALE GENOMIC DNA]</scope>
    <source>
        <strain evidence="2 3">PbN1</strain>
    </source>
</reference>